<dbReference type="SUPFAM" id="SSF55874">
    <property type="entry name" value="ATPase domain of HSP90 chaperone/DNA topoisomerase II/histidine kinase"/>
    <property type="match status" value="1"/>
</dbReference>
<dbReference type="AlphaFoldDB" id="A0A9D1I3T7"/>
<dbReference type="SMART" id="SM00387">
    <property type="entry name" value="HATPase_c"/>
    <property type="match status" value="1"/>
</dbReference>
<evidence type="ECO:0000256" key="11">
    <source>
        <dbReference type="ARBA" id="ARBA00022989"/>
    </source>
</evidence>
<dbReference type="InterPro" id="IPR050398">
    <property type="entry name" value="HssS/ArlS-like"/>
</dbReference>
<feature type="domain" description="Histidine kinase" evidence="16">
    <location>
        <begin position="422"/>
        <end position="619"/>
    </location>
</feature>
<accession>A0A9D1I3T7</accession>
<evidence type="ECO:0000313" key="17">
    <source>
        <dbReference type="EMBL" id="HIU26395.1"/>
    </source>
</evidence>
<dbReference type="EC" id="2.7.13.3" evidence="3"/>
<keyword evidence="12" id="KW-0902">Two-component regulatory system</keyword>
<feature type="transmembrane region" description="Helical" evidence="15">
    <location>
        <begin position="178"/>
        <end position="200"/>
    </location>
</feature>
<feature type="coiled-coil region" evidence="14">
    <location>
        <begin position="441"/>
        <end position="478"/>
    </location>
</feature>
<dbReference type="InterPro" id="IPR003661">
    <property type="entry name" value="HisK_dim/P_dom"/>
</dbReference>
<dbReference type="InterPro" id="IPR005467">
    <property type="entry name" value="His_kinase_dom"/>
</dbReference>
<reference evidence="17" key="1">
    <citation type="submission" date="2020-10" db="EMBL/GenBank/DDBJ databases">
        <authorList>
            <person name="Gilroy R."/>
        </authorList>
    </citation>
    <scope>NUCLEOTIDE SEQUENCE</scope>
    <source>
        <strain evidence="17">ChiHcec3-6078</strain>
    </source>
</reference>
<comment type="catalytic activity">
    <reaction evidence="1">
        <text>ATP + protein L-histidine = ADP + protein N-phospho-L-histidine.</text>
        <dbReference type="EC" id="2.7.13.3"/>
    </reaction>
</comment>
<evidence type="ECO:0000256" key="2">
    <source>
        <dbReference type="ARBA" id="ARBA00004651"/>
    </source>
</evidence>
<evidence type="ECO:0000256" key="1">
    <source>
        <dbReference type="ARBA" id="ARBA00000085"/>
    </source>
</evidence>
<proteinExistence type="predicted"/>
<dbReference type="SMART" id="SM00388">
    <property type="entry name" value="HisKA"/>
    <property type="match status" value="1"/>
</dbReference>
<evidence type="ECO:0000256" key="8">
    <source>
        <dbReference type="ARBA" id="ARBA00022741"/>
    </source>
</evidence>
<dbReference type="GO" id="GO:0000155">
    <property type="term" value="F:phosphorelay sensor kinase activity"/>
    <property type="evidence" value="ECO:0007669"/>
    <property type="project" value="InterPro"/>
</dbReference>
<evidence type="ECO:0000256" key="13">
    <source>
        <dbReference type="ARBA" id="ARBA00023136"/>
    </source>
</evidence>
<reference evidence="17" key="2">
    <citation type="journal article" date="2021" name="PeerJ">
        <title>Extensive microbial diversity within the chicken gut microbiome revealed by metagenomics and culture.</title>
        <authorList>
            <person name="Gilroy R."/>
            <person name="Ravi A."/>
            <person name="Getino M."/>
            <person name="Pursley I."/>
            <person name="Horton D.L."/>
            <person name="Alikhan N.F."/>
            <person name="Baker D."/>
            <person name="Gharbi K."/>
            <person name="Hall N."/>
            <person name="Watson M."/>
            <person name="Adriaenssens E.M."/>
            <person name="Foster-Nyarko E."/>
            <person name="Jarju S."/>
            <person name="Secka A."/>
            <person name="Antonio M."/>
            <person name="Oren A."/>
            <person name="Chaudhuri R.R."/>
            <person name="La Ragione R."/>
            <person name="Hildebrand F."/>
            <person name="Pallen M.J."/>
        </authorList>
    </citation>
    <scope>NUCLEOTIDE SEQUENCE</scope>
    <source>
        <strain evidence="17">ChiHcec3-6078</strain>
    </source>
</reference>
<feature type="transmembrane region" description="Helical" evidence="15">
    <location>
        <begin position="339"/>
        <end position="357"/>
    </location>
</feature>
<protein>
    <recommendedName>
        <fullName evidence="3">histidine kinase</fullName>
        <ecNumber evidence="3">2.7.13.3</ecNumber>
    </recommendedName>
</protein>
<dbReference type="Proteomes" id="UP000824090">
    <property type="component" value="Unassembled WGS sequence"/>
</dbReference>
<keyword evidence="8" id="KW-0547">Nucleotide-binding</keyword>
<keyword evidence="13 15" id="KW-0472">Membrane</keyword>
<dbReference type="GO" id="GO:0005524">
    <property type="term" value="F:ATP binding"/>
    <property type="evidence" value="ECO:0007669"/>
    <property type="project" value="UniProtKB-KW"/>
</dbReference>
<dbReference type="InterPro" id="IPR003594">
    <property type="entry name" value="HATPase_dom"/>
</dbReference>
<organism evidence="17 18">
    <name type="scientific">Candidatus Allocopromorpha excrementigallinarum</name>
    <dbReference type="NCBI Taxonomy" id="2840742"/>
    <lineage>
        <taxon>Bacteria</taxon>
        <taxon>Bacillati</taxon>
        <taxon>Bacillota</taxon>
        <taxon>Clostridia</taxon>
        <taxon>Eubacteriales</taxon>
        <taxon>Eubacteriaceae</taxon>
        <taxon>Eubacteriaceae incertae sedis</taxon>
        <taxon>Candidatus Allocopromorpha</taxon>
    </lineage>
</organism>
<evidence type="ECO:0000256" key="3">
    <source>
        <dbReference type="ARBA" id="ARBA00012438"/>
    </source>
</evidence>
<dbReference type="PROSITE" id="PS50109">
    <property type="entry name" value="HIS_KIN"/>
    <property type="match status" value="1"/>
</dbReference>
<evidence type="ECO:0000256" key="5">
    <source>
        <dbReference type="ARBA" id="ARBA00022553"/>
    </source>
</evidence>
<dbReference type="Pfam" id="PF02518">
    <property type="entry name" value="HATPase_c"/>
    <property type="match status" value="1"/>
</dbReference>
<dbReference type="SUPFAM" id="SSF47384">
    <property type="entry name" value="Homodimeric domain of signal transducing histidine kinase"/>
    <property type="match status" value="1"/>
</dbReference>
<dbReference type="GO" id="GO:0005886">
    <property type="term" value="C:plasma membrane"/>
    <property type="evidence" value="ECO:0007669"/>
    <property type="project" value="UniProtKB-SubCell"/>
</dbReference>
<evidence type="ECO:0000259" key="16">
    <source>
        <dbReference type="PROSITE" id="PS50109"/>
    </source>
</evidence>
<keyword evidence="4" id="KW-1003">Cell membrane</keyword>
<evidence type="ECO:0000256" key="4">
    <source>
        <dbReference type="ARBA" id="ARBA00022475"/>
    </source>
</evidence>
<evidence type="ECO:0000256" key="12">
    <source>
        <dbReference type="ARBA" id="ARBA00023012"/>
    </source>
</evidence>
<feature type="transmembrane region" description="Helical" evidence="15">
    <location>
        <begin position="245"/>
        <end position="267"/>
    </location>
</feature>
<dbReference type="Gene3D" id="1.10.287.130">
    <property type="match status" value="1"/>
</dbReference>
<keyword evidence="14" id="KW-0175">Coiled coil</keyword>
<evidence type="ECO:0000313" key="18">
    <source>
        <dbReference type="Proteomes" id="UP000824090"/>
    </source>
</evidence>
<evidence type="ECO:0000256" key="14">
    <source>
        <dbReference type="SAM" id="Coils"/>
    </source>
</evidence>
<dbReference type="PANTHER" id="PTHR45528:SF1">
    <property type="entry name" value="SENSOR HISTIDINE KINASE CPXA"/>
    <property type="match status" value="1"/>
</dbReference>
<evidence type="ECO:0000256" key="15">
    <source>
        <dbReference type="SAM" id="Phobius"/>
    </source>
</evidence>
<name>A0A9D1I3T7_9FIRM</name>
<feature type="transmembrane region" description="Helical" evidence="15">
    <location>
        <begin position="212"/>
        <end position="230"/>
    </location>
</feature>
<comment type="caution">
    <text evidence="17">The sequence shown here is derived from an EMBL/GenBank/DDBJ whole genome shotgun (WGS) entry which is preliminary data.</text>
</comment>
<keyword evidence="10" id="KW-0067">ATP-binding</keyword>
<dbReference type="EMBL" id="DVMP01000146">
    <property type="protein sequence ID" value="HIU26395.1"/>
    <property type="molecule type" value="Genomic_DNA"/>
</dbReference>
<feature type="transmembrane region" description="Helical" evidence="15">
    <location>
        <begin position="12"/>
        <end position="37"/>
    </location>
</feature>
<evidence type="ECO:0000256" key="6">
    <source>
        <dbReference type="ARBA" id="ARBA00022679"/>
    </source>
</evidence>
<gene>
    <name evidence="17" type="ORF">IAC50_07895</name>
</gene>
<dbReference type="PANTHER" id="PTHR45528">
    <property type="entry name" value="SENSOR HISTIDINE KINASE CPXA"/>
    <property type="match status" value="1"/>
</dbReference>
<dbReference type="CDD" id="cd00082">
    <property type="entry name" value="HisKA"/>
    <property type="match status" value="1"/>
</dbReference>
<keyword evidence="6" id="KW-0808">Transferase</keyword>
<keyword evidence="9 17" id="KW-0418">Kinase</keyword>
<dbReference type="InterPro" id="IPR036097">
    <property type="entry name" value="HisK_dim/P_sf"/>
</dbReference>
<dbReference type="Gene3D" id="3.30.565.10">
    <property type="entry name" value="Histidine kinase-like ATPase, C-terminal domain"/>
    <property type="match status" value="1"/>
</dbReference>
<dbReference type="Pfam" id="PF00512">
    <property type="entry name" value="HisKA"/>
    <property type="match status" value="1"/>
</dbReference>
<dbReference type="InterPro" id="IPR036890">
    <property type="entry name" value="HATPase_C_sf"/>
</dbReference>
<comment type="subcellular location">
    <subcellularLocation>
        <location evidence="2">Cell membrane</location>
        <topology evidence="2">Multi-pass membrane protein</topology>
    </subcellularLocation>
</comment>
<evidence type="ECO:0000256" key="10">
    <source>
        <dbReference type="ARBA" id="ARBA00022840"/>
    </source>
</evidence>
<keyword evidence="11 15" id="KW-1133">Transmembrane helix</keyword>
<evidence type="ECO:0000256" key="7">
    <source>
        <dbReference type="ARBA" id="ARBA00022692"/>
    </source>
</evidence>
<keyword evidence="5" id="KW-0597">Phosphoprotein</keyword>
<keyword evidence="7 15" id="KW-0812">Transmembrane</keyword>
<feature type="transmembrane region" description="Helical" evidence="15">
    <location>
        <begin position="310"/>
        <end position="333"/>
    </location>
</feature>
<sequence>MKEERRIRVNTAVKILAYILMLAAFLTAVFSAIIAAINISGEWYSKAHKAVIKDIYAETAFYAADYINEYMSYYTAPYSGEAGEDASDLEVFDEETEKEQFGYSVYAVNGTEEGSRGALLRQVNETLRDSVDVYKVNVIYANYVIGIYIGDIASGEAPDEVLSTYEFYSKVYRYRNGAVASGIGSLAFAIFIFIFLVAAAGKKEKKSQLVRYIPADLLAAAAAAGVFLTISKSVSFMQYFDNYDAYIAGIALMVVLVVSICLLFFMAMACKIRMGRWWETSLIFLVLSLIQKGLKAVVGKTIYIIKGIPIVWKTAVFLGICFFLSFLLMVSAANGGYVSGWWILYAAAVSAVVLYTARGMKRLKEGGERLAEGDMDYQIDKDGLVFDLAEHADALNSIAKGMSEIVEEKMKSERFKTELITNVSHDINTPLTSIINYVDFLKRENTENEKIKEYVEVLDRQSKRLKRLTEDIVEASKAATGNVKMNMEPCKVGVLMTQIMGEYQEKAEEKGLKLIMKISDDDAEILADGQKMWRVLNNLLNNICKYSQPGTRVYQSLEEKDESVFIIYKNTSAQELNIEGRELTERFVQGDISRHSEGSGLGLSIAKDLVELQGGRFEIHIDGDLFKVIMEFNII</sequence>
<evidence type="ECO:0000256" key="9">
    <source>
        <dbReference type="ARBA" id="ARBA00022777"/>
    </source>
</evidence>